<comment type="similarity">
    <text evidence="2">Belongs to the universal ribosomal protein uL2 family.</text>
</comment>
<evidence type="ECO:0000256" key="2">
    <source>
        <dbReference type="ARBA" id="ARBA00005636"/>
    </source>
</evidence>
<dbReference type="SUPFAM" id="SSF54570">
    <property type="entry name" value="Ribosomal protein S19"/>
    <property type="match status" value="1"/>
</dbReference>
<keyword evidence="14" id="KW-1185">Reference proteome</keyword>
<dbReference type="InterPro" id="IPR022669">
    <property type="entry name" value="Ribosomal_uL2_C"/>
</dbReference>
<evidence type="ECO:0000256" key="3">
    <source>
        <dbReference type="ARBA" id="ARBA00007345"/>
    </source>
</evidence>
<keyword evidence="5" id="KW-0934">Plastid</keyword>
<dbReference type="Proteomes" id="UP000324705">
    <property type="component" value="Chromosome 6A"/>
</dbReference>
<dbReference type="PROSITE" id="PS00323">
    <property type="entry name" value="RIBOSOMAL_S19"/>
    <property type="match status" value="1"/>
</dbReference>
<dbReference type="PANTHER" id="PTHR13691:SF57">
    <property type="entry name" value="LARGE RIBOSOMAL SUBUNIT PROTEIN UL2CZ_UL2CY"/>
    <property type="match status" value="1"/>
</dbReference>
<dbReference type="GO" id="GO:0003723">
    <property type="term" value="F:RNA binding"/>
    <property type="evidence" value="ECO:0007669"/>
    <property type="project" value="InterPro"/>
</dbReference>
<dbReference type="SUPFAM" id="SSF50104">
    <property type="entry name" value="Translation proteins SH3-like domain"/>
    <property type="match status" value="1"/>
</dbReference>
<dbReference type="InterPro" id="IPR023575">
    <property type="entry name" value="Ribosomal_uS19_SF"/>
</dbReference>
<dbReference type="GO" id="GO:0015935">
    <property type="term" value="C:small ribosomal subunit"/>
    <property type="evidence" value="ECO:0007669"/>
    <property type="project" value="InterPro"/>
</dbReference>
<reference evidence="13 14" key="1">
    <citation type="submission" date="2017-09" db="EMBL/GenBank/DDBJ databases">
        <authorList>
            <consortium name="International Durum Wheat Genome Sequencing Consortium (IDWGSC)"/>
            <person name="Milanesi L."/>
        </authorList>
    </citation>
    <scope>NUCLEOTIDE SEQUENCE [LARGE SCALE GENOMIC DNA]</scope>
    <source>
        <strain evidence="14">cv. Svevo</strain>
    </source>
</reference>
<organism evidence="13 14">
    <name type="scientific">Triticum turgidum subsp. durum</name>
    <name type="common">Durum wheat</name>
    <name type="synonym">Triticum durum</name>
    <dbReference type="NCBI Taxonomy" id="4567"/>
    <lineage>
        <taxon>Eukaryota</taxon>
        <taxon>Viridiplantae</taxon>
        <taxon>Streptophyta</taxon>
        <taxon>Embryophyta</taxon>
        <taxon>Tracheophyta</taxon>
        <taxon>Spermatophyta</taxon>
        <taxon>Magnoliopsida</taxon>
        <taxon>Liliopsida</taxon>
        <taxon>Poales</taxon>
        <taxon>Poaceae</taxon>
        <taxon>BOP clade</taxon>
        <taxon>Pooideae</taxon>
        <taxon>Triticodae</taxon>
        <taxon>Triticeae</taxon>
        <taxon>Triticinae</taxon>
        <taxon>Triticum</taxon>
    </lineage>
</organism>
<dbReference type="InterPro" id="IPR014726">
    <property type="entry name" value="Ribosomal_uL2_dom3"/>
</dbReference>
<feature type="region of interest" description="Disordered" evidence="11">
    <location>
        <begin position="105"/>
        <end position="131"/>
    </location>
</feature>
<dbReference type="InterPro" id="IPR014722">
    <property type="entry name" value="Rib_uL2_dom2"/>
</dbReference>
<comment type="similarity">
    <text evidence="3 10">Belongs to the universal ribosomal protein uS19 family.</text>
</comment>
<dbReference type="SMART" id="SM01382">
    <property type="entry name" value="Ribosomal_L2_C"/>
    <property type="match status" value="1"/>
</dbReference>
<dbReference type="EMBL" id="LT934121">
    <property type="protein sequence ID" value="VAI45875.1"/>
    <property type="molecule type" value="Genomic_DNA"/>
</dbReference>
<evidence type="ECO:0000259" key="12">
    <source>
        <dbReference type="SMART" id="SM01382"/>
    </source>
</evidence>
<evidence type="ECO:0000256" key="9">
    <source>
        <dbReference type="ARBA" id="ARBA00035495"/>
    </source>
</evidence>
<dbReference type="PRINTS" id="PR00975">
    <property type="entry name" value="RIBOSOMALS19"/>
</dbReference>
<dbReference type="PROSITE" id="PS00467">
    <property type="entry name" value="RIBOSOMAL_L2"/>
    <property type="match status" value="1"/>
</dbReference>
<dbReference type="InterPro" id="IPR005732">
    <property type="entry name" value="Ribosomal_uS19_bac-type"/>
</dbReference>
<evidence type="ECO:0000256" key="10">
    <source>
        <dbReference type="RuleBase" id="RU003485"/>
    </source>
</evidence>
<accession>A0A9R0Y0B0</accession>
<keyword evidence="6 10" id="KW-0689">Ribosomal protein</keyword>
<dbReference type="Gene3D" id="4.10.950.10">
    <property type="entry name" value="Ribosomal protein L2, domain 3"/>
    <property type="match status" value="1"/>
</dbReference>
<dbReference type="GO" id="GO:0005762">
    <property type="term" value="C:mitochondrial large ribosomal subunit"/>
    <property type="evidence" value="ECO:0007669"/>
    <property type="project" value="TreeGrafter"/>
</dbReference>
<dbReference type="Gene3D" id="2.30.30.30">
    <property type="match status" value="1"/>
</dbReference>
<comment type="subcellular location">
    <subcellularLocation>
        <location evidence="1">Plastid</location>
        <location evidence="1">Chloroplast</location>
    </subcellularLocation>
</comment>
<dbReference type="InterPro" id="IPR005880">
    <property type="entry name" value="Ribosomal_uL2_bac/org-type"/>
</dbReference>
<dbReference type="InterPro" id="IPR002222">
    <property type="entry name" value="Ribosomal_uS19"/>
</dbReference>
<evidence type="ECO:0000313" key="13">
    <source>
        <dbReference type="EMBL" id="VAI45875.1"/>
    </source>
</evidence>
<proteinExistence type="inferred from homology"/>
<gene>
    <name evidence="13" type="ORF">TRITD_6Av1G097150</name>
</gene>
<dbReference type="FunFam" id="3.30.860.10:FF:000001">
    <property type="entry name" value="30S ribosomal protein S19"/>
    <property type="match status" value="1"/>
</dbReference>
<dbReference type="Pfam" id="PF00203">
    <property type="entry name" value="Ribosomal_S19"/>
    <property type="match status" value="1"/>
</dbReference>
<dbReference type="FunFam" id="4.10.950.10:FF:000001">
    <property type="entry name" value="50S ribosomal protein L2"/>
    <property type="match status" value="1"/>
</dbReference>
<dbReference type="InterPro" id="IPR020934">
    <property type="entry name" value="Ribosomal_uS19_CS"/>
</dbReference>
<evidence type="ECO:0000256" key="4">
    <source>
        <dbReference type="ARBA" id="ARBA00022528"/>
    </source>
</evidence>
<dbReference type="Gramene" id="TRITD6Av1G097150.7">
    <property type="protein sequence ID" value="TRITD6Av1G097150.7"/>
    <property type="gene ID" value="TRITD6Av1G097150"/>
</dbReference>
<dbReference type="NCBIfam" id="TIGR01050">
    <property type="entry name" value="rpsS_bact"/>
    <property type="match status" value="1"/>
</dbReference>
<name>A0A9R0Y0B0_TRITD</name>
<feature type="domain" description="Large ribosomal subunit protein uL2 C-terminal" evidence="12">
    <location>
        <begin position="1"/>
        <end position="132"/>
    </location>
</feature>
<dbReference type="FunFam" id="2.30.30.30:FF:000008">
    <property type="entry name" value="50S ribosomal protein L2, chloroplastic"/>
    <property type="match status" value="1"/>
</dbReference>
<dbReference type="InterPro" id="IPR008991">
    <property type="entry name" value="Translation_prot_SH3-like_sf"/>
</dbReference>
<dbReference type="PANTHER" id="PTHR13691">
    <property type="entry name" value="RIBOSOMAL PROTEIN L2"/>
    <property type="match status" value="1"/>
</dbReference>
<evidence type="ECO:0000313" key="14">
    <source>
        <dbReference type="Proteomes" id="UP000324705"/>
    </source>
</evidence>
<dbReference type="InterPro" id="IPR022671">
    <property type="entry name" value="Ribosomal_uL2_CS"/>
</dbReference>
<dbReference type="GO" id="GO:0032543">
    <property type="term" value="P:mitochondrial translation"/>
    <property type="evidence" value="ECO:0007669"/>
    <property type="project" value="TreeGrafter"/>
</dbReference>
<dbReference type="InterPro" id="IPR002171">
    <property type="entry name" value="Ribosomal_uL2"/>
</dbReference>
<dbReference type="Gene3D" id="3.30.860.10">
    <property type="entry name" value="30s Ribosomal Protein S19, Chain A"/>
    <property type="match status" value="1"/>
</dbReference>
<evidence type="ECO:0000256" key="6">
    <source>
        <dbReference type="ARBA" id="ARBA00022980"/>
    </source>
</evidence>
<evidence type="ECO:0000256" key="7">
    <source>
        <dbReference type="ARBA" id="ARBA00023274"/>
    </source>
</evidence>
<protein>
    <recommendedName>
        <fullName evidence="8">Small ribosomal subunit protein uS19c</fullName>
    </recommendedName>
    <alternativeName>
        <fullName evidence="9">30S ribosomal protein S19, chloroplastic</fullName>
    </alternativeName>
</protein>
<sequence>MGNALPLKSTSTDMPLGMAMHNIEITRGRGGQLARAAGAVAKLIAEEGKSATLRLPSGEVRLVSQNCLATVGQVGNVGVNQKSLGRAGSKCWLGKRPIVRGVVMNPVDHPHGGGEGKAPIGRKKPTTPWGYPALGRRTRKRIFFLFSIDHYSIYSDLRSSIEILDIECHSLKRKKGVIRCDTKKMNPFVAHHLLAKIEKVNMKEEKETIVTWSRASSILPTMVGHTIAIHNGKEHIPIYITNPMVGRKLGEFVPTRHFTSYENARKDTKSRR</sequence>
<dbReference type="Pfam" id="PF03947">
    <property type="entry name" value="Ribosomal_L2_C"/>
    <property type="match status" value="1"/>
</dbReference>
<keyword evidence="7 10" id="KW-0687">Ribonucleoprotein</keyword>
<dbReference type="GO" id="GO:0009507">
    <property type="term" value="C:chloroplast"/>
    <property type="evidence" value="ECO:0007669"/>
    <property type="project" value="UniProtKB-SubCell"/>
</dbReference>
<evidence type="ECO:0000256" key="5">
    <source>
        <dbReference type="ARBA" id="ARBA00022640"/>
    </source>
</evidence>
<dbReference type="GO" id="GO:0003735">
    <property type="term" value="F:structural constituent of ribosome"/>
    <property type="evidence" value="ECO:0007669"/>
    <property type="project" value="InterPro"/>
</dbReference>
<evidence type="ECO:0000256" key="8">
    <source>
        <dbReference type="ARBA" id="ARBA00035253"/>
    </source>
</evidence>
<evidence type="ECO:0000256" key="1">
    <source>
        <dbReference type="ARBA" id="ARBA00004229"/>
    </source>
</evidence>
<dbReference type="AlphaFoldDB" id="A0A9R0Y0B0"/>
<dbReference type="HAMAP" id="MF_00531">
    <property type="entry name" value="Ribosomal_uS19"/>
    <property type="match status" value="1"/>
</dbReference>
<dbReference type="GO" id="GO:0016740">
    <property type="term" value="F:transferase activity"/>
    <property type="evidence" value="ECO:0007669"/>
    <property type="project" value="InterPro"/>
</dbReference>
<dbReference type="NCBIfam" id="TIGR01171">
    <property type="entry name" value="rplB_bact"/>
    <property type="match status" value="1"/>
</dbReference>
<evidence type="ECO:0000256" key="11">
    <source>
        <dbReference type="SAM" id="MobiDB-lite"/>
    </source>
</evidence>
<keyword evidence="4" id="KW-0150">Chloroplast</keyword>